<dbReference type="InterPro" id="IPR028082">
    <property type="entry name" value="Peripla_BP_I"/>
</dbReference>
<dbReference type="EMBL" id="CP000473">
    <property type="protein sequence ID" value="ABJ87016.1"/>
    <property type="molecule type" value="Genomic_DNA"/>
</dbReference>
<evidence type="ECO:0000256" key="1">
    <source>
        <dbReference type="ARBA" id="ARBA00010062"/>
    </source>
</evidence>
<keyword evidence="5" id="KW-0675">Receptor</keyword>
<accession>Q01TK4</accession>
<reference evidence="5" key="1">
    <citation type="submission" date="2006-10" db="EMBL/GenBank/DDBJ databases">
        <title>Complete sequence of Solibacter usitatus Ellin6076.</title>
        <authorList>
            <consortium name="US DOE Joint Genome Institute"/>
            <person name="Copeland A."/>
            <person name="Lucas S."/>
            <person name="Lapidus A."/>
            <person name="Barry K."/>
            <person name="Detter J.C."/>
            <person name="Glavina del Rio T."/>
            <person name="Hammon N."/>
            <person name="Israni S."/>
            <person name="Dalin E."/>
            <person name="Tice H."/>
            <person name="Pitluck S."/>
            <person name="Thompson L.S."/>
            <person name="Brettin T."/>
            <person name="Bruce D."/>
            <person name="Han C."/>
            <person name="Tapia R."/>
            <person name="Gilna P."/>
            <person name="Schmutz J."/>
            <person name="Larimer F."/>
            <person name="Land M."/>
            <person name="Hauser L."/>
            <person name="Kyrpides N."/>
            <person name="Mikhailova N."/>
            <person name="Janssen P.H."/>
            <person name="Kuske C.R."/>
            <person name="Richardson P."/>
        </authorList>
    </citation>
    <scope>NUCLEOTIDE SEQUENCE</scope>
    <source>
        <strain evidence="5">Ellin6076</strain>
    </source>
</reference>
<dbReference type="STRING" id="234267.Acid_6083"/>
<protein>
    <submittedName>
        <fullName evidence="5">Extracellular ligand-binding receptor</fullName>
    </submittedName>
</protein>
<dbReference type="InterPro" id="IPR051010">
    <property type="entry name" value="BCAA_transport"/>
</dbReference>
<proteinExistence type="inferred from homology"/>
<name>Q01TK4_SOLUE</name>
<dbReference type="eggNOG" id="COG0683">
    <property type="taxonomic scope" value="Bacteria"/>
</dbReference>
<dbReference type="InterPro" id="IPR028081">
    <property type="entry name" value="Leu-bd"/>
</dbReference>
<dbReference type="InParanoid" id="Q01TK4"/>
<dbReference type="PANTHER" id="PTHR30483:SF6">
    <property type="entry name" value="PERIPLASMIC BINDING PROTEIN OF ABC TRANSPORTER FOR NATURAL AMINO ACIDS"/>
    <property type="match status" value="1"/>
</dbReference>
<dbReference type="OrthoDB" id="9783240at2"/>
<feature type="chain" id="PRO_5004162632" evidence="3">
    <location>
        <begin position="21"/>
        <end position="607"/>
    </location>
</feature>
<dbReference type="Pfam" id="PF13458">
    <property type="entry name" value="Peripla_BP_6"/>
    <property type="match status" value="1"/>
</dbReference>
<comment type="similarity">
    <text evidence="1">Belongs to the leucine-binding protein family.</text>
</comment>
<feature type="signal peptide" evidence="3">
    <location>
        <begin position="1"/>
        <end position="20"/>
    </location>
</feature>
<evidence type="ECO:0000256" key="3">
    <source>
        <dbReference type="SAM" id="SignalP"/>
    </source>
</evidence>
<evidence type="ECO:0000256" key="2">
    <source>
        <dbReference type="ARBA" id="ARBA00022729"/>
    </source>
</evidence>
<evidence type="ECO:0000313" key="5">
    <source>
        <dbReference type="EMBL" id="ABJ87016.1"/>
    </source>
</evidence>
<sequence length="607" mass="66259" precursor="true">MRDLVFAVAALALWFGAARAQTVPCRVPGANAVVAPPPSRTLEPYANTPEDLRPFSRFTKPYYENYTKSPEYNGTARDLPEADIAKLDEVAIAFLGPIAQHKDEALGQAMLHGAEMAVKEANVRGGYCGKPFALKVHNDAATWGASSNEIVRMVYDEKVWAMLGSISGDSTHIALRVSLRAELPIVNSASTDPTIPETIIPWSLTAIQDDRVQGYTLARRIYTDLGLKRIALLRVNERYGRFGVIKFRDASRRLGHPVVIEQKFAPSDQSFTRQLAVINDSRVDGIVLWADAGAAGTILKQMHEMGMKQPVFGSFRVVGDDLFRNAGAFAEGLEVVYPFDPNRDHAVWTGFQKRFETAYHAKVDAFSALGFDTMNVLLGAIGRAGLNRGRIRDELYGLERYPGVTGEMIFDPNAKNSAPMYLGKVKDGKLTYRRYSMEKPYATVGENGVRYAGPPLPDAVRKEPKIGIFGPGAEAQAAKLDAPGHRVAGINSDVPWGKASTELVKMVYDPSVIGLVATDRQAAHLAMQLAVKNFVPVIAVSADRTLTSTNVPWIFRVSPETSLAEAVGCLTDAARQAGWNRGRIRELLASGARVGGRYAFDATGEMK</sequence>
<dbReference type="HOGENOM" id="CLU_449698_0_0_0"/>
<dbReference type="AlphaFoldDB" id="Q01TK4"/>
<keyword evidence="2 3" id="KW-0732">Signal</keyword>
<evidence type="ECO:0000259" key="4">
    <source>
        <dbReference type="Pfam" id="PF13458"/>
    </source>
</evidence>
<organism evidence="5">
    <name type="scientific">Solibacter usitatus (strain Ellin6076)</name>
    <dbReference type="NCBI Taxonomy" id="234267"/>
    <lineage>
        <taxon>Bacteria</taxon>
        <taxon>Pseudomonadati</taxon>
        <taxon>Acidobacteriota</taxon>
        <taxon>Terriglobia</taxon>
        <taxon>Bryobacterales</taxon>
        <taxon>Solibacteraceae</taxon>
        <taxon>Candidatus Solibacter</taxon>
    </lineage>
</organism>
<dbReference type="SUPFAM" id="SSF53822">
    <property type="entry name" value="Periplasmic binding protein-like I"/>
    <property type="match status" value="1"/>
</dbReference>
<feature type="domain" description="Leucine-binding protein" evidence="4">
    <location>
        <begin position="104"/>
        <end position="428"/>
    </location>
</feature>
<gene>
    <name evidence="5" type="ordered locus">Acid_6083</name>
</gene>
<dbReference type="Gene3D" id="3.40.50.2300">
    <property type="match status" value="3"/>
</dbReference>
<dbReference type="PANTHER" id="PTHR30483">
    <property type="entry name" value="LEUCINE-SPECIFIC-BINDING PROTEIN"/>
    <property type="match status" value="1"/>
</dbReference>
<dbReference type="KEGG" id="sus:Acid_6083"/>